<evidence type="ECO:0000313" key="1">
    <source>
        <dbReference type="EMBL" id="MBO2460967.1"/>
    </source>
</evidence>
<name>A0ABS3RWA7_9ACTN</name>
<evidence type="ECO:0000313" key="2">
    <source>
        <dbReference type="Proteomes" id="UP000680206"/>
    </source>
</evidence>
<comment type="caution">
    <text evidence="1">The sequence shown here is derived from an EMBL/GenBank/DDBJ whole genome shotgun (WGS) entry which is preliminary data.</text>
</comment>
<dbReference type="Proteomes" id="UP000680206">
    <property type="component" value="Unassembled WGS sequence"/>
</dbReference>
<organism evidence="1 2">
    <name type="scientific">Actinomadura violacea</name>
    <dbReference type="NCBI Taxonomy" id="2819934"/>
    <lineage>
        <taxon>Bacteria</taxon>
        <taxon>Bacillati</taxon>
        <taxon>Actinomycetota</taxon>
        <taxon>Actinomycetes</taxon>
        <taxon>Streptosporangiales</taxon>
        <taxon>Thermomonosporaceae</taxon>
        <taxon>Actinomadura</taxon>
    </lineage>
</organism>
<sequence length="146" mass="15672">MTDHIDPDAVLIQHETEHPADIEVPSVDPIPVVTVGSVAVEEILPQHVALRTFVLTTDNPYKQLLALDPLRVRATLLALDDDVVLTSSRAQAMSPANLEATLAAPDGAVLPKSFPVSLDTVGEVWATAPTGTYPARVAVYMTRRTL</sequence>
<gene>
    <name evidence="1" type="ORF">J4709_25615</name>
</gene>
<dbReference type="RefSeq" id="WP_208244352.1">
    <property type="nucleotide sequence ID" value="NZ_JAGEPF010000016.1"/>
</dbReference>
<proteinExistence type="predicted"/>
<protein>
    <submittedName>
        <fullName evidence="1">Uncharacterized protein</fullName>
    </submittedName>
</protein>
<accession>A0ABS3RWA7</accession>
<keyword evidence="2" id="KW-1185">Reference proteome</keyword>
<dbReference type="EMBL" id="JAGEPF010000016">
    <property type="protein sequence ID" value="MBO2460967.1"/>
    <property type="molecule type" value="Genomic_DNA"/>
</dbReference>
<reference evidence="1 2" key="1">
    <citation type="submission" date="2021-03" db="EMBL/GenBank/DDBJ databases">
        <title>Actinomadura violae sp. nov., isolated from lichen in Thailand.</title>
        <authorList>
            <person name="Kanchanasin P."/>
            <person name="Saeng-In P."/>
            <person name="Phongsopitanun W."/>
            <person name="Yuki M."/>
            <person name="Kudo T."/>
            <person name="Ohkuma M."/>
            <person name="Tanasupawat S."/>
        </authorList>
    </citation>
    <scope>NUCLEOTIDE SEQUENCE [LARGE SCALE GENOMIC DNA]</scope>
    <source>
        <strain evidence="1 2">LCR2-06</strain>
    </source>
</reference>